<gene>
    <name evidence="2" type="ORF">S03H2_61683</name>
</gene>
<organism evidence="2">
    <name type="scientific">marine sediment metagenome</name>
    <dbReference type="NCBI Taxonomy" id="412755"/>
    <lineage>
        <taxon>unclassified sequences</taxon>
        <taxon>metagenomes</taxon>
        <taxon>ecological metagenomes</taxon>
    </lineage>
</organism>
<keyword evidence="1" id="KW-0472">Membrane</keyword>
<proteinExistence type="predicted"/>
<keyword evidence="1" id="KW-1133">Transmembrane helix</keyword>
<evidence type="ECO:0000256" key="1">
    <source>
        <dbReference type="SAM" id="Phobius"/>
    </source>
</evidence>
<dbReference type="EMBL" id="BARU01039831">
    <property type="protein sequence ID" value="GAH85428.1"/>
    <property type="molecule type" value="Genomic_DNA"/>
</dbReference>
<feature type="transmembrane region" description="Helical" evidence="1">
    <location>
        <begin position="94"/>
        <end position="117"/>
    </location>
</feature>
<dbReference type="AlphaFoldDB" id="X1KTV0"/>
<feature type="non-terminal residue" evidence="2">
    <location>
        <position position="1"/>
    </location>
</feature>
<evidence type="ECO:0000313" key="2">
    <source>
        <dbReference type="EMBL" id="GAH85428.1"/>
    </source>
</evidence>
<accession>X1KTV0</accession>
<feature type="transmembrane region" description="Helical" evidence="1">
    <location>
        <begin position="40"/>
        <end position="58"/>
    </location>
</feature>
<evidence type="ECO:0008006" key="3">
    <source>
        <dbReference type="Google" id="ProtNLM"/>
    </source>
</evidence>
<protein>
    <recommendedName>
        <fullName evidence="3">EamA domain-containing protein</fullName>
    </recommendedName>
</protein>
<name>X1KTV0_9ZZZZ</name>
<keyword evidence="1" id="KW-0812">Transmembrane</keyword>
<comment type="caution">
    <text evidence="2">The sequence shown here is derived from an EMBL/GenBank/DDBJ whole genome shotgun (WGS) entry which is preliminary data.</text>
</comment>
<sequence>YSTLLAGLLLLSVTMASIIPVDSTSLRFNFLHKLGDEQGYILVNIITGFLVLLNYTVARITRRSNRFFPVAAAALLLFIGKELVYFGISPVAIGSGLLILVLGTVLFSRQIGVFYLWL</sequence>
<reference evidence="2" key="1">
    <citation type="journal article" date="2014" name="Front. Microbiol.">
        <title>High frequency of phylogenetically diverse reductive dehalogenase-homologous genes in deep subseafloor sedimentary metagenomes.</title>
        <authorList>
            <person name="Kawai M."/>
            <person name="Futagami T."/>
            <person name="Toyoda A."/>
            <person name="Takaki Y."/>
            <person name="Nishi S."/>
            <person name="Hori S."/>
            <person name="Arai W."/>
            <person name="Tsubouchi T."/>
            <person name="Morono Y."/>
            <person name="Uchiyama I."/>
            <person name="Ito T."/>
            <person name="Fujiyama A."/>
            <person name="Inagaki F."/>
            <person name="Takami H."/>
        </authorList>
    </citation>
    <scope>NUCLEOTIDE SEQUENCE</scope>
    <source>
        <strain evidence="2">Expedition CK06-06</strain>
    </source>
</reference>